<feature type="transmembrane region" description="Helical" evidence="6">
    <location>
        <begin position="235"/>
        <end position="254"/>
    </location>
</feature>
<sequence length="345" mass="37510">MINLRQHIPQYIVALFLLIMFATARTINLSVSGLISDSLVRLGMNGVLTLAMLPMLHAGAGLNFGMSFGIVAGLLGMSLAVNFRQIGLPGFCCALLFSIAFALVLGFFYSLLLNRVKGREEIAGIFSGFSFIFLMNFFWAVAPFTNAAMLWPIGGQGARPTVNLEPYFGKIVNNFLLIQLGDFQLPLGLIVSFLLLCLLVYIIFQSRLGLAIIATGESEQFAQLSGVNVKKMRTYAIILSTVLAAVGICFYAQGYGFLELYDAPLLMAFPAASAILLGGYTRRGASIFQVITGTFLFQALYVFTGPIANTLLAPQVSELLRMIISNGVILYSLLYEGRQKNLAAK</sequence>
<dbReference type="RefSeq" id="WP_021170888.1">
    <property type="nucleotide sequence ID" value="NZ_CTRP01000014.1"/>
</dbReference>
<feature type="transmembrane region" description="Helical" evidence="6">
    <location>
        <begin position="47"/>
        <end position="80"/>
    </location>
</feature>
<feature type="transmembrane region" description="Helical" evidence="6">
    <location>
        <begin position="319"/>
        <end position="335"/>
    </location>
</feature>
<feature type="transmembrane region" description="Helical" evidence="6">
    <location>
        <begin position="183"/>
        <end position="204"/>
    </location>
</feature>
<dbReference type="EMBL" id="CTRP01000014">
    <property type="protein sequence ID" value="CQR73614.1"/>
    <property type="molecule type" value="Genomic_DNA"/>
</dbReference>
<gene>
    <name evidence="7" type="ORF">SpAn4DRAFT_0076</name>
</gene>
<keyword evidence="4 6" id="KW-1133">Transmembrane helix</keyword>
<feature type="transmembrane region" description="Helical" evidence="6">
    <location>
        <begin position="86"/>
        <end position="110"/>
    </location>
</feature>
<keyword evidence="3 6" id="KW-0812">Transmembrane</keyword>
<evidence type="ECO:0000313" key="8">
    <source>
        <dbReference type="Proteomes" id="UP000049855"/>
    </source>
</evidence>
<dbReference type="AlphaFoldDB" id="A0A0U1L3Z3"/>
<comment type="subcellular location">
    <subcellularLocation>
        <location evidence="1">Cell membrane</location>
        <topology evidence="1">Multi-pass membrane protein</topology>
    </subcellularLocation>
</comment>
<protein>
    <submittedName>
        <fullName evidence="7">Branched-chain amino acid transport system permease protein LivM (TC 3.A.1.4.1)</fullName>
    </submittedName>
</protein>
<accession>A0A0U1L3Z3</accession>
<proteinExistence type="predicted"/>
<keyword evidence="5 6" id="KW-0472">Membrane</keyword>
<dbReference type="PANTHER" id="PTHR32196">
    <property type="entry name" value="ABC TRANSPORTER PERMEASE PROTEIN YPHD-RELATED-RELATED"/>
    <property type="match status" value="1"/>
</dbReference>
<dbReference type="Proteomes" id="UP000049855">
    <property type="component" value="Unassembled WGS sequence"/>
</dbReference>
<feature type="transmembrane region" description="Helical" evidence="6">
    <location>
        <begin position="12"/>
        <end position="35"/>
    </location>
</feature>
<dbReference type="GO" id="GO:0005886">
    <property type="term" value="C:plasma membrane"/>
    <property type="evidence" value="ECO:0007669"/>
    <property type="project" value="UniProtKB-SubCell"/>
</dbReference>
<keyword evidence="2" id="KW-1003">Cell membrane</keyword>
<name>A0A0U1L3Z3_9FIRM</name>
<organism evidence="7 8">
    <name type="scientific">Sporomusa ovata</name>
    <dbReference type="NCBI Taxonomy" id="2378"/>
    <lineage>
        <taxon>Bacteria</taxon>
        <taxon>Bacillati</taxon>
        <taxon>Bacillota</taxon>
        <taxon>Negativicutes</taxon>
        <taxon>Selenomonadales</taxon>
        <taxon>Sporomusaceae</taxon>
        <taxon>Sporomusa</taxon>
    </lineage>
</organism>
<dbReference type="InterPro" id="IPR001851">
    <property type="entry name" value="ABC_transp_permease"/>
</dbReference>
<dbReference type="Pfam" id="PF02653">
    <property type="entry name" value="BPD_transp_2"/>
    <property type="match status" value="1"/>
</dbReference>
<evidence type="ECO:0000313" key="7">
    <source>
        <dbReference type="EMBL" id="CQR73614.1"/>
    </source>
</evidence>
<dbReference type="GO" id="GO:0022857">
    <property type="term" value="F:transmembrane transporter activity"/>
    <property type="evidence" value="ECO:0007669"/>
    <property type="project" value="InterPro"/>
</dbReference>
<dbReference type="PANTHER" id="PTHR32196:SF15">
    <property type="entry name" value="SUGAR ABC TRANSPORTER PERMEASE PROTEIN"/>
    <property type="match status" value="1"/>
</dbReference>
<keyword evidence="8" id="KW-1185">Reference proteome</keyword>
<evidence type="ECO:0000256" key="1">
    <source>
        <dbReference type="ARBA" id="ARBA00004651"/>
    </source>
</evidence>
<evidence type="ECO:0000256" key="3">
    <source>
        <dbReference type="ARBA" id="ARBA00022692"/>
    </source>
</evidence>
<feature type="transmembrane region" description="Helical" evidence="6">
    <location>
        <begin position="287"/>
        <end position="307"/>
    </location>
</feature>
<evidence type="ECO:0000256" key="5">
    <source>
        <dbReference type="ARBA" id="ARBA00023136"/>
    </source>
</evidence>
<reference evidence="8" key="1">
    <citation type="submission" date="2015-03" db="EMBL/GenBank/DDBJ databases">
        <authorList>
            <person name="Nijsse Bart"/>
        </authorList>
    </citation>
    <scope>NUCLEOTIDE SEQUENCE [LARGE SCALE GENOMIC DNA]</scope>
</reference>
<feature type="transmembrane region" description="Helical" evidence="6">
    <location>
        <begin position="260"/>
        <end position="280"/>
    </location>
</feature>
<evidence type="ECO:0000256" key="6">
    <source>
        <dbReference type="SAM" id="Phobius"/>
    </source>
</evidence>
<evidence type="ECO:0000256" key="4">
    <source>
        <dbReference type="ARBA" id="ARBA00022989"/>
    </source>
</evidence>
<feature type="transmembrane region" description="Helical" evidence="6">
    <location>
        <begin position="122"/>
        <end position="142"/>
    </location>
</feature>
<evidence type="ECO:0000256" key="2">
    <source>
        <dbReference type="ARBA" id="ARBA00022475"/>
    </source>
</evidence>